<proteinExistence type="predicted"/>
<reference evidence="1" key="2">
    <citation type="journal article" date="2015" name="Data Brief">
        <title>Shoot transcriptome of the giant reed, Arundo donax.</title>
        <authorList>
            <person name="Barrero R.A."/>
            <person name="Guerrero F.D."/>
            <person name="Moolhuijzen P."/>
            <person name="Goolsby J.A."/>
            <person name="Tidwell J."/>
            <person name="Bellgard S.E."/>
            <person name="Bellgard M.I."/>
        </authorList>
    </citation>
    <scope>NUCLEOTIDE SEQUENCE</scope>
    <source>
        <tissue evidence="1">Shoot tissue taken approximately 20 cm above the soil surface</tissue>
    </source>
</reference>
<name>A0A0A9AB53_ARUDO</name>
<dbReference type="EMBL" id="GBRH01249574">
    <property type="protein sequence ID" value="JAD48321.1"/>
    <property type="molecule type" value="Transcribed_RNA"/>
</dbReference>
<organism evidence="1">
    <name type="scientific">Arundo donax</name>
    <name type="common">Giant reed</name>
    <name type="synonym">Donax arundinaceus</name>
    <dbReference type="NCBI Taxonomy" id="35708"/>
    <lineage>
        <taxon>Eukaryota</taxon>
        <taxon>Viridiplantae</taxon>
        <taxon>Streptophyta</taxon>
        <taxon>Embryophyta</taxon>
        <taxon>Tracheophyta</taxon>
        <taxon>Spermatophyta</taxon>
        <taxon>Magnoliopsida</taxon>
        <taxon>Liliopsida</taxon>
        <taxon>Poales</taxon>
        <taxon>Poaceae</taxon>
        <taxon>PACMAD clade</taxon>
        <taxon>Arundinoideae</taxon>
        <taxon>Arundineae</taxon>
        <taxon>Arundo</taxon>
    </lineage>
</organism>
<sequence length="57" mass="6475">MTRKKKYPISQDHYRQLGEKTAPRPAAAENFATCSISLTYLQLISIFFLNPLSICPT</sequence>
<protein>
    <submittedName>
        <fullName evidence="1">Uncharacterized protein</fullName>
    </submittedName>
</protein>
<dbReference type="AlphaFoldDB" id="A0A0A9AB53"/>
<reference evidence="1" key="1">
    <citation type="submission" date="2014-09" db="EMBL/GenBank/DDBJ databases">
        <authorList>
            <person name="Magalhaes I.L.F."/>
            <person name="Oliveira U."/>
            <person name="Santos F.R."/>
            <person name="Vidigal T.H.D.A."/>
            <person name="Brescovit A.D."/>
            <person name="Santos A.J."/>
        </authorList>
    </citation>
    <scope>NUCLEOTIDE SEQUENCE</scope>
    <source>
        <tissue evidence="1">Shoot tissue taken approximately 20 cm above the soil surface</tissue>
    </source>
</reference>
<evidence type="ECO:0000313" key="1">
    <source>
        <dbReference type="EMBL" id="JAD48321.1"/>
    </source>
</evidence>
<accession>A0A0A9AB53</accession>